<dbReference type="PROSITE" id="PS00108">
    <property type="entry name" value="PROTEIN_KINASE_ST"/>
    <property type="match status" value="1"/>
</dbReference>
<feature type="domain" description="Cryptic POLO box 2 (CPB2)" evidence="12">
    <location>
        <begin position="494"/>
        <end position="625"/>
    </location>
</feature>
<dbReference type="SMART" id="SM00220">
    <property type="entry name" value="S_TKc"/>
    <property type="match status" value="1"/>
</dbReference>
<evidence type="ECO:0000256" key="8">
    <source>
        <dbReference type="PROSITE-ProRule" id="PRU10141"/>
    </source>
</evidence>
<evidence type="ECO:0000256" key="5">
    <source>
        <dbReference type="ARBA" id="ARBA00022741"/>
    </source>
</evidence>
<dbReference type="Gene3D" id="1.10.510.10">
    <property type="entry name" value="Transferase(Phosphotransferase) domain 1"/>
    <property type="match status" value="1"/>
</dbReference>
<name>A0A2T9Z576_9FUNG</name>
<dbReference type="InterPro" id="IPR008271">
    <property type="entry name" value="Ser/Thr_kinase_AS"/>
</dbReference>
<dbReference type="InterPro" id="IPR011009">
    <property type="entry name" value="Kinase-like_dom_sf"/>
</dbReference>
<dbReference type="InterPro" id="IPR046437">
    <property type="entry name" value="Ser_Thr-PK_POLO_box_1_sf"/>
</dbReference>
<evidence type="ECO:0000259" key="12">
    <source>
        <dbReference type="PROSITE" id="PS51985"/>
    </source>
</evidence>
<keyword evidence="5 8" id="KW-0547">Nucleotide-binding</keyword>
<sequence>MLSIQDFELENQIGQGGFGKVFKASIRQKSFSSKQNKVALKIIDKNILNNEELRARVAAEVSIHSQLDHPSIVSISDFFEDENCVYLIMELCDNGDLYTYLKKRKAIENNTFRKNNSKIYAELAVLSEEEIRSLMLQLGRGIGYLHENSVLHRDLKLRNLVINDEMEVKITDFGLATIVGIKGSDPTTFCGTPNYISPEVSARKPYGFATDLWALGCLILTFMRGTLPTETELINIEYNLPFTEKSYSHEMLDLTRRLLIRDPEKRITIKEYFKHPFFNPMNPQKTLPRLSTYESMLSSFSVPLQNDSERQYFENTTNKAPKKTENLNWGYSLDESSKHSNQKKSGGRINPVFSSAITDLLASRNIENTNISNDYGVSTKTKQMQNVLNEPRNTITSDIVLNTARLKPIKQKTKNATIEILTDGKVKADFTGDTHSMVFDPALNRLFLYPSGSTLIVVKNAIQEYPLIFEEMDQDLIRKVKYVHKFVELVRSKTSKIVLRTPQAKATYMENTILPDLYITFYNGIKAFYSRLKLVVEVKIPSNSDLPDEIQRFPVKKSKNAATEVYQPCFESVPNRLNSIVHHIQKCMDICIKADQMVSLWDSGNDPRSGDYNGYVKYPVNIRFDTNLETLVPDGMSKKILPRSRIHNPMQLNKKISLENTSFSHSNRETDRISRTNHTSLASITNTSSTLNQKRDTMDFSNTQNGYRLQPPKFTHQQLTSNGSDNISNFYHNSDTRKITNSNIRIDNSTSNGIDQLTNSVFRGSVIGSYNTLENSKGYGPFGKTNSFDLQKFVFIPSIGWCVCIKLDELKIPDHYQFMIMFVDGSRLLVDSSADHVTYWDNTNQSQLSQSSQRFYIDYSMPDHIKEKLKCLPEFLPSLGLAD</sequence>
<dbReference type="InterPro" id="IPR017441">
    <property type="entry name" value="Protein_kinase_ATP_BS"/>
</dbReference>
<reference evidence="13 14" key="1">
    <citation type="journal article" date="2018" name="MBio">
        <title>Comparative Genomics Reveals the Core Gene Toolbox for the Fungus-Insect Symbiosis.</title>
        <authorList>
            <person name="Wang Y."/>
            <person name="Stata M."/>
            <person name="Wang W."/>
            <person name="Stajich J.E."/>
            <person name="White M.M."/>
            <person name="Moncalvo J.M."/>
        </authorList>
    </citation>
    <scope>NUCLEOTIDE SEQUENCE [LARGE SCALE GENOMIC DNA]</scope>
    <source>
        <strain evidence="13 14">AUS-77-4</strain>
    </source>
</reference>
<organism evidence="13 14">
    <name type="scientific">Furculomyces boomerangus</name>
    <dbReference type="NCBI Taxonomy" id="61424"/>
    <lineage>
        <taxon>Eukaryota</taxon>
        <taxon>Fungi</taxon>
        <taxon>Fungi incertae sedis</taxon>
        <taxon>Zoopagomycota</taxon>
        <taxon>Kickxellomycotina</taxon>
        <taxon>Harpellomycetes</taxon>
        <taxon>Harpellales</taxon>
        <taxon>Harpellaceae</taxon>
        <taxon>Furculomyces</taxon>
    </lineage>
</organism>
<feature type="binding site" evidence="8">
    <location>
        <position position="41"/>
    </location>
    <ligand>
        <name>ATP</name>
        <dbReference type="ChEBI" id="CHEBI:30616"/>
    </ligand>
</feature>
<proteinExistence type="predicted"/>
<dbReference type="Proteomes" id="UP000245699">
    <property type="component" value="Unassembled WGS sequence"/>
</dbReference>
<evidence type="ECO:0000256" key="3">
    <source>
        <dbReference type="ARBA" id="ARBA00022527"/>
    </source>
</evidence>
<dbReference type="GO" id="GO:0004674">
    <property type="term" value="F:protein serine/threonine kinase activity"/>
    <property type="evidence" value="ECO:0007669"/>
    <property type="project" value="UniProtKB-KW"/>
</dbReference>
<feature type="domain" description="Protein kinase" evidence="10">
    <location>
        <begin position="7"/>
        <end position="278"/>
    </location>
</feature>
<keyword evidence="7 8" id="KW-0067">ATP-binding</keyword>
<dbReference type="PANTHER" id="PTHR24345">
    <property type="entry name" value="SERINE/THREONINE-PROTEIN KINASE PLK"/>
    <property type="match status" value="1"/>
</dbReference>
<keyword evidence="2" id="KW-0963">Cytoplasm</keyword>
<evidence type="ECO:0000256" key="9">
    <source>
        <dbReference type="SAM" id="MobiDB-lite"/>
    </source>
</evidence>
<dbReference type="Gene3D" id="3.30.1120.30">
    <property type="entry name" value="POLO box domain"/>
    <property type="match status" value="1"/>
</dbReference>
<dbReference type="InterPro" id="IPR000719">
    <property type="entry name" value="Prot_kinase_dom"/>
</dbReference>
<dbReference type="AlphaFoldDB" id="A0A2T9Z576"/>
<dbReference type="Gene3D" id="3.30.1120.130">
    <property type="match status" value="1"/>
</dbReference>
<dbReference type="STRING" id="61424.A0A2T9Z576"/>
<feature type="compositionally biased region" description="Polar residues" evidence="9">
    <location>
        <begin position="676"/>
        <end position="692"/>
    </location>
</feature>
<dbReference type="GO" id="GO:0005524">
    <property type="term" value="F:ATP binding"/>
    <property type="evidence" value="ECO:0007669"/>
    <property type="project" value="UniProtKB-UniRule"/>
</dbReference>
<keyword evidence="6" id="KW-0418">Kinase</keyword>
<dbReference type="PROSITE" id="PS50011">
    <property type="entry name" value="PROTEIN_KINASE_DOM"/>
    <property type="match status" value="1"/>
</dbReference>
<dbReference type="EMBL" id="MBFT01000022">
    <property type="protein sequence ID" value="PVU99719.1"/>
    <property type="molecule type" value="Genomic_DNA"/>
</dbReference>
<evidence type="ECO:0000259" key="10">
    <source>
        <dbReference type="PROSITE" id="PS50011"/>
    </source>
</evidence>
<protein>
    <submittedName>
        <fullName evidence="13">Uncharacterized protein</fullName>
    </submittedName>
</protein>
<dbReference type="SUPFAM" id="SSF56112">
    <property type="entry name" value="Protein kinase-like (PK-like)"/>
    <property type="match status" value="1"/>
</dbReference>
<keyword evidence="4" id="KW-0808">Transferase</keyword>
<evidence type="ECO:0000256" key="6">
    <source>
        <dbReference type="ARBA" id="ARBA00022777"/>
    </source>
</evidence>
<evidence type="ECO:0000256" key="2">
    <source>
        <dbReference type="ARBA" id="ARBA00022490"/>
    </source>
</evidence>
<keyword evidence="3" id="KW-0723">Serine/threonine-protein kinase</keyword>
<dbReference type="GO" id="GO:0005737">
    <property type="term" value="C:cytoplasm"/>
    <property type="evidence" value="ECO:0007669"/>
    <property type="project" value="UniProtKB-SubCell"/>
</dbReference>
<comment type="caution">
    <text evidence="13">The sequence shown here is derived from an EMBL/GenBank/DDBJ whole genome shotgun (WGS) entry which is preliminary data.</text>
</comment>
<dbReference type="Pfam" id="PF00069">
    <property type="entry name" value="Pkinase"/>
    <property type="match status" value="1"/>
</dbReference>
<feature type="region of interest" description="Disordered" evidence="9">
    <location>
        <begin position="661"/>
        <end position="710"/>
    </location>
</feature>
<dbReference type="PROSITE" id="PS51985">
    <property type="entry name" value="CPB2"/>
    <property type="match status" value="1"/>
</dbReference>
<evidence type="ECO:0000313" key="13">
    <source>
        <dbReference type="EMBL" id="PVU99719.1"/>
    </source>
</evidence>
<dbReference type="InterPro" id="IPR033699">
    <property type="entry name" value="POLO_box_Plk4_1"/>
</dbReference>
<dbReference type="Gene3D" id="3.30.1120.120">
    <property type="match status" value="1"/>
</dbReference>
<evidence type="ECO:0000256" key="7">
    <source>
        <dbReference type="ARBA" id="ARBA00022840"/>
    </source>
</evidence>
<accession>A0A2T9Z576</accession>
<comment type="subcellular location">
    <subcellularLocation>
        <location evidence="1">Cytoplasm</location>
    </subcellularLocation>
</comment>
<evidence type="ECO:0000313" key="14">
    <source>
        <dbReference type="Proteomes" id="UP000245699"/>
    </source>
</evidence>
<dbReference type="PROSITE" id="PS51984">
    <property type="entry name" value="CPB1"/>
    <property type="match status" value="1"/>
</dbReference>
<dbReference type="SUPFAM" id="SSF82615">
    <property type="entry name" value="Polo-box domain"/>
    <property type="match status" value="1"/>
</dbReference>
<dbReference type="FunFam" id="3.30.200.20:FF:000042">
    <property type="entry name" value="Aurora kinase A"/>
    <property type="match status" value="1"/>
</dbReference>
<keyword evidence="14" id="KW-1185">Reference proteome</keyword>
<dbReference type="Pfam" id="PF18409">
    <property type="entry name" value="Plk4_PB2"/>
    <property type="match status" value="1"/>
</dbReference>
<dbReference type="GO" id="GO:0005634">
    <property type="term" value="C:nucleus"/>
    <property type="evidence" value="ECO:0007669"/>
    <property type="project" value="TreeGrafter"/>
</dbReference>
<dbReference type="InterPro" id="IPR036947">
    <property type="entry name" value="POLO_box_dom_sf"/>
</dbReference>
<dbReference type="OrthoDB" id="408964at2759"/>
<dbReference type="InterPro" id="IPR033698">
    <property type="entry name" value="POLO_box_Plk4_2"/>
</dbReference>
<dbReference type="PANTHER" id="PTHR24345:SF91">
    <property type="entry name" value="SERINE_THREONINE-PROTEIN KINASE PLK4"/>
    <property type="match status" value="1"/>
</dbReference>
<feature type="domain" description="Cryptic POLO box 1 (CPB1)" evidence="11">
    <location>
        <begin position="393"/>
        <end position="493"/>
    </location>
</feature>
<dbReference type="PROSITE" id="PS00107">
    <property type="entry name" value="PROTEIN_KINASE_ATP"/>
    <property type="match status" value="1"/>
</dbReference>
<dbReference type="InterPro" id="IPR047108">
    <property type="entry name" value="Plk4-like_POLO_box_2_sf"/>
</dbReference>
<gene>
    <name evidence="13" type="ORF">BB559_000441</name>
</gene>
<evidence type="ECO:0000259" key="11">
    <source>
        <dbReference type="PROSITE" id="PS51984"/>
    </source>
</evidence>
<evidence type="ECO:0000256" key="4">
    <source>
        <dbReference type="ARBA" id="ARBA00022679"/>
    </source>
</evidence>
<evidence type="ECO:0000256" key="1">
    <source>
        <dbReference type="ARBA" id="ARBA00004496"/>
    </source>
</evidence>